<evidence type="ECO:0000259" key="1">
    <source>
        <dbReference type="PROSITE" id="PS50835"/>
    </source>
</evidence>
<accession>A0ABY7E2D0</accession>
<reference evidence="2" key="1">
    <citation type="submission" date="2022-11" db="EMBL/GenBank/DDBJ databases">
        <title>Centuries of genome instability and evolution in soft-shell clam transmissible cancer (bioRxiv).</title>
        <authorList>
            <person name="Hart S.F.M."/>
            <person name="Yonemitsu M.A."/>
            <person name="Giersch R.M."/>
            <person name="Beal B.F."/>
            <person name="Arriagada G."/>
            <person name="Davis B.W."/>
            <person name="Ostrander E.A."/>
            <person name="Goff S.P."/>
            <person name="Metzger M.J."/>
        </authorList>
    </citation>
    <scope>NUCLEOTIDE SEQUENCE</scope>
    <source>
        <strain evidence="2">MELC-2E11</strain>
        <tissue evidence="2">Siphon/mantle</tissue>
    </source>
</reference>
<feature type="domain" description="Ig-like" evidence="1">
    <location>
        <begin position="248"/>
        <end position="349"/>
    </location>
</feature>
<dbReference type="Proteomes" id="UP001164746">
    <property type="component" value="Chromosome 5"/>
</dbReference>
<organism evidence="2 3">
    <name type="scientific">Mya arenaria</name>
    <name type="common">Soft-shell clam</name>
    <dbReference type="NCBI Taxonomy" id="6604"/>
    <lineage>
        <taxon>Eukaryota</taxon>
        <taxon>Metazoa</taxon>
        <taxon>Spiralia</taxon>
        <taxon>Lophotrochozoa</taxon>
        <taxon>Mollusca</taxon>
        <taxon>Bivalvia</taxon>
        <taxon>Autobranchia</taxon>
        <taxon>Heteroconchia</taxon>
        <taxon>Euheterodonta</taxon>
        <taxon>Imparidentia</taxon>
        <taxon>Neoheterodontei</taxon>
        <taxon>Myida</taxon>
        <taxon>Myoidea</taxon>
        <taxon>Myidae</taxon>
        <taxon>Mya</taxon>
    </lineage>
</organism>
<dbReference type="PROSITE" id="PS50835">
    <property type="entry name" value="IG_LIKE"/>
    <property type="match status" value="1"/>
</dbReference>
<name>A0ABY7E2D0_MYAAR</name>
<dbReference type="InterPro" id="IPR013783">
    <property type="entry name" value="Ig-like_fold"/>
</dbReference>
<dbReference type="EMBL" id="CP111016">
    <property type="protein sequence ID" value="WAR04198.1"/>
    <property type="molecule type" value="Genomic_DNA"/>
</dbReference>
<dbReference type="SUPFAM" id="SSF48726">
    <property type="entry name" value="Immunoglobulin"/>
    <property type="match status" value="1"/>
</dbReference>
<gene>
    <name evidence="2" type="ORF">MAR_019567</name>
</gene>
<dbReference type="InterPro" id="IPR036179">
    <property type="entry name" value="Ig-like_dom_sf"/>
</dbReference>
<feature type="non-terminal residue" evidence="2">
    <location>
        <position position="382"/>
    </location>
</feature>
<dbReference type="Gene3D" id="2.60.40.10">
    <property type="entry name" value="Immunoglobulins"/>
    <property type="match status" value="1"/>
</dbReference>
<evidence type="ECO:0000313" key="3">
    <source>
        <dbReference type="Proteomes" id="UP001164746"/>
    </source>
</evidence>
<sequence>MNYQSCATSTRYWYPMSTACAIPYRSHSRAHQSHQFQRLLRENGICYAYVPPACTDRLQHFDLSFNFDYNENVNGCFHQWYCGQVVSPLDDGDADMTTATSVNRGVADHLYVWVVTEANPTLTITPSSVIIGGDANDVTTTSPLYVNIECRMSGVQQVYSLYIKRGPTQDSLAEISIGNPPRVSTNAPNDILQKIPEVTGMLGTSGNLLSVRYRQDRLDCVDGNSYQLRPGNLQLLAARVVNEFMTEPVMNNSLVQPGEQLELTCTGSIGASPDAPIQWFRRTAGSQLVFQYFTPIRDADYISEGEASGISTPICHYSRTSMLRYTVEAADSDLGFRCQVTSQQQMTYTAHSPDYTFMFDRSGMNSGDAAKVSFLISGYLLT</sequence>
<keyword evidence="3" id="KW-1185">Reference proteome</keyword>
<protein>
    <recommendedName>
        <fullName evidence="1">Ig-like domain-containing protein</fullName>
    </recommendedName>
</protein>
<evidence type="ECO:0000313" key="2">
    <source>
        <dbReference type="EMBL" id="WAR04198.1"/>
    </source>
</evidence>
<dbReference type="InterPro" id="IPR007110">
    <property type="entry name" value="Ig-like_dom"/>
</dbReference>
<proteinExistence type="predicted"/>